<dbReference type="AlphaFoldDB" id="Q2G4T1"/>
<proteinExistence type="predicted"/>
<evidence type="ECO:0000259" key="1">
    <source>
        <dbReference type="SMART" id="SM00760"/>
    </source>
</evidence>
<evidence type="ECO:0000313" key="2">
    <source>
        <dbReference type="EMBL" id="ABD27142.1"/>
    </source>
</evidence>
<dbReference type="Pfam" id="PF08299">
    <property type="entry name" value="Bac_DnaA_C"/>
    <property type="match status" value="1"/>
</dbReference>
<dbReference type="HOGENOM" id="CLU_1228869_0_0_5"/>
<name>Q2G4T1_NOVAD</name>
<dbReference type="InterPro" id="IPR010921">
    <property type="entry name" value="Trp_repressor/repl_initiator"/>
</dbReference>
<dbReference type="InterPro" id="IPR013159">
    <property type="entry name" value="DnaA_C"/>
</dbReference>
<protein>
    <recommendedName>
        <fullName evidence="1">Chromosomal replication initiator DnaA C-terminal domain-containing protein</fullName>
    </recommendedName>
</protein>
<dbReference type="RefSeq" id="WP_011446348.1">
    <property type="nucleotide sequence ID" value="NC_007794.1"/>
</dbReference>
<evidence type="ECO:0000313" key="3">
    <source>
        <dbReference type="Proteomes" id="UP000009134"/>
    </source>
</evidence>
<dbReference type="Gene3D" id="1.10.1750.10">
    <property type="match status" value="1"/>
</dbReference>
<dbReference type="STRING" id="279238.Saro_2706"/>
<feature type="domain" description="Chromosomal replication initiator DnaA C-terminal" evidence="1">
    <location>
        <begin position="135"/>
        <end position="202"/>
    </location>
</feature>
<dbReference type="CDD" id="cd06571">
    <property type="entry name" value="Bac_DnaA_C"/>
    <property type="match status" value="1"/>
</dbReference>
<dbReference type="SMART" id="SM00760">
    <property type="entry name" value="Bac_DnaA_C"/>
    <property type="match status" value="1"/>
</dbReference>
<dbReference type="KEGG" id="nar:Saro_2706"/>
<accession>Q2G4T1</accession>
<sequence>MRPDLPLTNVMILHRPEAGICIDRLHRGPRNYASQLARYIRDASKVRALTMNEWGRAPSLEECSELIADAQAKRAAYRAESERLGECDRDEAHFRPAPTSTALDMQRSVESAEANRIELPDLSADDVPTDVRPFFIDDAVEAIARAMKVTVADIMGPDRAKVFMQARQVAYWVLHQRGQSTAQIGRRLNRDHSSVINSLRRYETHATPRMRLVAEWFAGAERRAA</sequence>
<dbReference type="EMBL" id="CP000248">
    <property type="protein sequence ID" value="ABD27142.1"/>
    <property type="molecule type" value="Genomic_DNA"/>
</dbReference>
<dbReference type="GO" id="GO:0006275">
    <property type="term" value="P:regulation of DNA replication"/>
    <property type="evidence" value="ECO:0007669"/>
    <property type="project" value="InterPro"/>
</dbReference>
<reference evidence="3" key="1">
    <citation type="submission" date="2006-01" db="EMBL/GenBank/DDBJ databases">
        <title>Complete sequence of Novosphingobium aromaticivorans DSM 12444.</title>
        <authorList>
            <consortium name="US DOE Joint Genome Institute"/>
            <person name="Copeland A."/>
            <person name="Lucas S."/>
            <person name="Lapidus A."/>
            <person name="Barry K."/>
            <person name="Detter J.C."/>
            <person name="Glavina T."/>
            <person name="Hammon N."/>
            <person name="Israni S."/>
            <person name="Pitluck S."/>
            <person name="Chain P."/>
            <person name="Malfatti S."/>
            <person name="Shin M."/>
            <person name="Vergez L."/>
            <person name="Schmutz J."/>
            <person name="Larimer F."/>
            <person name="Land M."/>
            <person name="Kyrpides N."/>
            <person name="Ivanova N."/>
            <person name="Fredrickson J."/>
            <person name="Balkwill D."/>
            <person name="Romine M.F."/>
            <person name="Richardson P."/>
        </authorList>
    </citation>
    <scope>NUCLEOTIDE SEQUENCE [LARGE SCALE GENOMIC DNA]</scope>
    <source>
        <strain evidence="3">ATCC 700278 / DSM 12444 / CCUG 56034 / CIP 105152 / NBRC 16084 / F199</strain>
    </source>
</reference>
<dbReference type="GO" id="GO:0005524">
    <property type="term" value="F:ATP binding"/>
    <property type="evidence" value="ECO:0007669"/>
    <property type="project" value="InterPro"/>
</dbReference>
<keyword evidence="3" id="KW-1185">Reference proteome</keyword>
<dbReference type="GO" id="GO:0006270">
    <property type="term" value="P:DNA replication initiation"/>
    <property type="evidence" value="ECO:0007669"/>
    <property type="project" value="InterPro"/>
</dbReference>
<gene>
    <name evidence="2" type="ordered locus">Saro_2706</name>
</gene>
<organism evidence="2 3">
    <name type="scientific">Novosphingobium aromaticivorans (strain ATCC 700278 / DSM 12444 / CCUG 56034 / CIP 105152 / NBRC 16084 / F199)</name>
    <dbReference type="NCBI Taxonomy" id="279238"/>
    <lineage>
        <taxon>Bacteria</taxon>
        <taxon>Pseudomonadati</taxon>
        <taxon>Pseudomonadota</taxon>
        <taxon>Alphaproteobacteria</taxon>
        <taxon>Sphingomonadales</taxon>
        <taxon>Sphingomonadaceae</taxon>
        <taxon>Novosphingobium</taxon>
    </lineage>
</organism>
<dbReference type="SUPFAM" id="SSF48295">
    <property type="entry name" value="TrpR-like"/>
    <property type="match status" value="1"/>
</dbReference>
<dbReference type="Proteomes" id="UP000009134">
    <property type="component" value="Chromosome"/>
</dbReference>
<dbReference type="GO" id="GO:0043565">
    <property type="term" value="F:sequence-specific DNA binding"/>
    <property type="evidence" value="ECO:0007669"/>
    <property type="project" value="InterPro"/>
</dbReference>